<reference evidence="2 3" key="2">
    <citation type="journal article" date="2013" name="Genome Announc.">
        <title>Genome Sequence of Growth-Improving Paenibacillus mucilaginosus Strain KNP414.</title>
        <authorList>
            <person name="Lu J.J."/>
            <person name="Wang J.F."/>
            <person name="Hu X.F."/>
        </authorList>
    </citation>
    <scope>NUCLEOTIDE SEQUENCE [LARGE SCALE GENOMIC DNA]</scope>
    <source>
        <strain evidence="2 3">KNP414</strain>
    </source>
</reference>
<sequence length="125" mass="12762">MDEAMQYLWAFLVGGAICVIGQLLIDVKKLTPAHTMSALVVAGALLDGIPAGGKSVYDRLIEFAGAGATVPITSFGNALVHGALTELVEDGPIGIITGIFSITSAGISSAIIFSFLAALAFRPQG</sequence>
<reference evidence="3" key="1">
    <citation type="submission" date="2011-06" db="EMBL/GenBank/DDBJ databases">
        <title>Complete genome sequence of Paenibacillus mucilaginosus KNP414.</title>
        <authorList>
            <person name="Wang J."/>
            <person name="Hu S."/>
            <person name="Hu X."/>
            <person name="Zhang B."/>
            <person name="Dong D."/>
            <person name="Zhang S."/>
            <person name="Zhao K."/>
            <person name="Wu D."/>
        </authorList>
    </citation>
    <scope>NUCLEOTIDE SEQUENCE [LARGE SCALE GENOMIC DNA]</scope>
    <source>
        <strain evidence="3">KNP414</strain>
    </source>
</reference>
<name>F8FFU8_PAEMK</name>
<dbReference type="KEGG" id="pms:KNP414_04193"/>
<feature type="transmembrane region" description="Helical" evidence="1">
    <location>
        <begin position="31"/>
        <end position="49"/>
    </location>
</feature>
<feature type="transmembrane region" description="Helical" evidence="1">
    <location>
        <begin position="7"/>
        <end position="25"/>
    </location>
</feature>
<dbReference type="PANTHER" id="PTHR38450:SF2">
    <property type="entry name" value="STAGE V SPORULATION PROTEIN AEB"/>
    <property type="match status" value="1"/>
</dbReference>
<feature type="transmembrane region" description="Helical" evidence="1">
    <location>
        <begin position="61"/>
        <end position="81"/>
    </location>
</feature>
<dbReference type="InterPro" id="IPR014204">
    <property type="entry name" value="Spore_V_AE"/>
</dbReference>
<keyword evidence="1" id="KW-0472">Membrane</keyword>
<keyword evidence="1" id="KW-1133">Transmembrane helix</keyword>
<evidence type="ECO:0000256" key="1">
    <source>
        <dbReference type="SAM" id="Phobius"/>
    </source>
</evidence>
<accession>F8FFU8</accession>
<gene>
    <name evidence="2" type="ordered locus">KNP414_04193</name>
</gene>
<dbReference type="InterPro" id="IPR005562">
    <property type="entry name" value="SpoVA"/>
</dbReference>
<dbReference type="AlphaFoldDB" id="F8FFU8"/>
<dbReference type="PATRIC" id="fig|1036673.3.peg.3865"/>
<dbReference type="HOGENOM" id="CLU_112786_1_0_9"/>
<dbReference type="Pfam" id="PF03862">
    <property type="entry name" value="SpoVAC_SpoVAEB"/>
    <property type="match status" value="1"/>
</dbReference>
<evidence type="ECO:0000313" key="2">
    <source>
        <dbReference type="EMBL" id="AEI42725.1"/>
    </source>
</evidence>
<evidence type="ECO:0000313" key="3">
    <source>
        <dbReference type="Proteomes" id="UP000006620"/>
    </source>
</evidence>
<dbReference type="Proteomes" id="UP000006620">
    <property type="component" value="Chromosome"/>
</dbReference>
<dbReference type="PANTHER" id="PTHR38450">
    <property type="entry name" value="STAGE V SPORULATION PROTEIN AC-RELATED"/>
    <property type="match status" value="1"/>
</dbReference>
<feature type="transmembrane region" description="Helical" evidence="1">
    <location>
        <begin position="93"/>
        <end position="121"/>
    </location>
</feature>
<organism evidence="2 3">
    <name type="scientific">Paenibacillus mucilaginosus (strain KNP414)</name>
    <dbReference type="NCBI Taxonomy" id="1036673"/>
    <lineage>
        <taxon>Bacteria</taxon>
        <taxon>Bacillati</taxon>
        <taxon>Bacillota</taxon>
        <taxon>Bacilli</taxon>
        <taxon>Bacillales</taxon>
        <taxon>Paenibacillaceae</taxon>
        <taxon>Paenibacillus</taxon>
    </lineage>
</organism>
<dbReference type="EMBL" id="CP002869">
    <property type="protein sequence ID" value="AEI42725.1"/>
    <property type="molecule type" value="Genomic_DNA"/>
</dbReference>
<protein>
    <submittedName>
        <fullName evidence="2">Sporulation protein</fullName>
    </submittedName>
</protein>
<proteinExistence type="predicted"/>
<keyword evidence="1" id="KW-0812">Transmembrane</keyword>
<dbReference type="NCBIfam" id="TIGR02839">
    <property type="entry name" value="spore_V_AE"/>
    <property type="match status" value="1"/>
</dbReference>